<evidence type="ECO:0000256" key="2">
    <source>
        <dbReference type="ARBA" id="ARBA00004236"/>
    </source>
</evidence>
<evidence type="ECO:0000256" key="6">
    <source>
        <dbReference type="ARBA" id="ARBA00022664"/>
    </source>
</evidence>
<evidence type="ECO:0000313" key="18">
    <source>
        <dbReference type="Proteomes" id="UP001214638"/>
    </source>
</evidence>
<evidence type="ECO:0000256" key="3">
    <source>
        <dbReference type="ARBA" id="ARBA00004241"/>
    </source>
</evidence>
<reference evidence="17" key="1">
    <citation type="journal article" date="2023" name="Nat. Microbiol.">
        <title>Babesia duncani multi-omics identifies virulence factors and drug targets.</title>
        <authorList>
            <person name="Singh P."/>
            <person name="Lonardi S."/>
            <person name="Liang Q."/>
            <person name="Vydyam P."/>
            <person name="Khabirova E."/>
            <person name="Fang T."/>
            <person name="Gihaz S."/>
            <person name="Thekkiniath J."/>
            <person name="Munshi M."/>
            <person name="Abel S."/>
            <person name="Ciampossin L."/>
            <person name="Batugedara G."/>
            <person name="Gupta M."/>
            <person name="Lu X.M."/>
            <person name="Lenz T."/>
            <person name="Chakravarty S."/>
            <person name="Cornillot E."/>
            <person name="Hu Y."/>
            <person name="Ma W."/>
            <person name="Gonzalez L.M."/>
            <person name="Sanchez S."/>
            <person name="Estrada K."/>
            <person name="Sanchez-Flores A."/>
            <person name="Montero E."/>
            <person name="Harb O.S."/>
            <person name="Le Roch K.G."/>
            <person name="Mamoun C.B."/>
        </authorList>
    </citation>
    <scope>NUCLEOTIDE SEQUENCE</scope>
    <source>
        <strain evidence="17">WA1</strain>
    </source>
</reference>
<feature type="region of interest" description="Disordered" evidence="14">
    <location>
        <begin position="1127"/>
        <end position="1146"/>
    </location>
</feature>
<dbReference type="RefSeq" id="XP_067801938.1">
    <property type="nucleotide sequence ID" value="XM_067948407.1"/>
</dbReference>
<evidence type="ECO:0000256" key="14">
    <source>
        <dbReference type="SAM" id="MobiDB-lite"/>
    </source>
</evidence>
<dbReference type="GO" id="GO:0005681">
    <property type="term" value="C:spliceosomal complex"/>
    <property type="evidence" value="ECO:0007669"/>
    <property type="project" value="UniProtKB-KW"/>
</dbReference>
<keyword evidence="13" id="KW-0539">Nucleus</keyword>
<accession>A0AAD9PHS9</accession>
<sequence length="1146" mass="129684">MWTIVFYLYLSIALSTNNDCNFDTIQGVSLNENVIFCSRHIFHNSQFKVFCPKIVNGMNFSFFPNDPTKYTLIYTLRRPNISSKDVILTETHTNYTYGTVSEDLITLTNEKDRQILLIKYPSDNILATRNIDSIIFLCAHNDLYYEKMEEIMDHHFIESFFVDGSEDDTYSNISSHGVNMKIGFGIVEITLLGTFVTHGCGSMPTKLFLNEAKFDKISNSYSCEIDILETPNIGFYCDGEVSPNDCFATMHAHELGERYIFTIHHFITYNTGGALRHASYDINELEGNFTGSCVCRNPISGVIKAVITVARRTYQICDITSKLMLNKIKPIIGNWCNMVLHPGDTLVIKYPQLNGYYNDITDEFVNFDGIKDCFVSAFTPHDLSRYYQGLFNINGNNPIMNELRMHDIIGGSALEIDESRMAKGKITVSYHRNKPLALKTNYKTFHFRWDHKHKYIPEIYNEIANIEITLVGTHPYIIGCEAVPSGIFNANNAELHCKNIFTDCIGERLRHCHNYTSLVSIVTDMGGIYCPSGQQLMPPTCGFTSYINANTEMSAWIDVIKVIDRRNVEGLRVLGFQNSQLMEPFTVSCSCVDNDGMETARIVIGKIHVDHIHPARFGHTNDNAIIIPKIFIRYRPSIVGNLLKPEMDPMSLPLTLKVNAVNLLIGHRYWITCPKIKFMTDRTFLRLKGMQIPTASTNTFGNEAVYIPQSLQSNETSSRRYMTSTFIFPLNLEEHFFTLERNQFGSLLDFTPTRYDSVIGTNVDGIKIGFPGSRFGNGDKLDMTITYPESTILVIKDPLKSKIDFTYICGAISNQLGSLRGDGPYSYNDVNDAGTSSNPKDGDLIAVTPLDAWGIVTLTLKATDPFLHGCGVVEPKEEFFRPDTVPIYNVNGDSVGCRINLNKVKKAGFYCPLPYILDPKGCFHNVNVTSKAATVPLTMLFYRKFPDAAMANRTDATAHLVHGTNPQFLFSKILRDKVYNCTYWKESCFGLTAESVIDKALELEYIGGTFGGNRQPCPFICLVLKLLQIQPEIDIIEEYIKNEHYKYLRALGVYYMRLVGSAVQIYEILEPLLADYRKLRFRNNDGEYSIRHMDEFVDDCLRLTTLLDVDLPPIPKRSVLEDSHGLKPRQSVLGDDTKLNSGTSLH</sequence>
<comment type="subcellular location">
    <subcellularLocation>
        <location evidence="2">Cell membrane</location>
    </subcellularLocation>
    <subcellularLocation>
        <location evidence="3">Cell surface</location>
    </subcellularLocation>
    <subcellularLocation>
        <location evidence="1">Nucleus</location>
    </subcellularLocation>
</comment>
<dbReference type="GO" id="GO:0009986">
    <property type="term" value="C:cell surface"/>
    <property type="evidence" value="ECO:0007669"/>
    <property type="project" value="UniProtKB-SubCell"/>
</dbReference>
<evidence type="ECO:0000313" key="17">
    <source>
        <dbReference type="EMBL" id="KAK2195095.1"/>
    </source>
</evidence>
<keyword evidence="7" id="KW-0747">Spliceosome</keyword>
<dbReference type="AlphaFoldDB" id="A0AAD9PHS9"/>
<dbReference type="GO" id="GO:0008380">
    <property type="term" value="P:RNA splicing"/>
    <property type="evidence" value="ECO:0007669"/>
    <property type="project" value="UniProtKB-KW"/>
</dbReference>
<keyword evidence="8 15" id="KW-0732">Signal</keyword>
<evidence type="ECO:0000256" key="9">
    <source>
        <dbReference type="ARBA" id="ARBA00023136"/>
    </source>
</evidence>
<dbReference type="InterPro" id="IPR010884">
    <property type="entry name" value="6_CYS_dom"/>
</dbReference>
<proteinExistence type="inferred from homology"/>
<evidence type="ECO:0000256" key="10">
    <source>
        <dbReference type="ARBA" id="ARBA00023157"/>
    </source>
</evidence>
<evidence type="ECO:0000256" key="8">
    <source>
        <dbReference type="ARBA" id="ARBA00022729"/>
    </source>
</evidence>
<dbReference type="InterPro" id="IPR005037">
    <property type="entry name" value="PRP38"/>
</dbReference>
<evidence type="ECO:0000256" key="11">
    <source>
        <dbReference type="ARBA" id="ARBA00023180"/>
    </source>
</evidence>
<dbReference type="Pfam" id="PF07422">
    <property type="entry name" value="s48_45"/>
    <property type="match status" value="1"/>
</dbReference>
<keyword evidence="12" id="KW-0508">mRNA splicing</keyword>
<evidence type="ECO:0000256" key="4">
    <source>
        <dbReference type="ARBA" id="ARBA00006164"/>
    </source>
</evidence>
<comment type="similarity">
    <text evidence="4">Belongs to the PRP38 family.</text>
</comment>
<feature type="chain" id="PRO_5042266881" evidence="15">
    <location>
        <begin position="16"/>
        <end position="1146"/>
    </location>
</feature>
<keyword evidence="6" id="KW-0507">mRNA processing</keyword>
<comment type="caution">
    <text evidence="17">The sequence shown here is derived from an EMBL/GenBank/DDBJ whole genome shotgun (WGS) entry which is preliminary data.</text>
</comment>
<evidence type="ECO:0000256" key="5">
    <source>
        <dbReference type="ARBA" id="ARBA00022475"/>
    </source>
</evidence>
<dbReference type="PANTHER" id="PTHR23142">
    <property type="entry name" value="PRE-MRNA-SPLICING FACTOR 38A-RELATED"/>
    <property type="match status" value="1"/>
</dbReference>
<evidence type="ECO:0000256" key="1">
    <source>
        <dbReference type="ARBA" id="ARBA00004123"/>
    </source>
</evidence>
<dbReference type="Gene3D" id="2.60.40.2860">
    <property type="match status" value="2"/>
</dbReference>
<feature type="domain" description="6-Cys" evidence="16">
    <location>
        <begin position="888"/>
        <end position="952"/>
    </location>
</feature>
<keyword evidence="9" id="KW-0472">Membrane</keyword>
<dbReference type="EMBL" id="JALLKP010000005">
    <property type="protein sequence ID" value="KAK2195095.1"/>
    <property type="molecule type" value="Genomic_DNA"/>
</dbReference>
<dbReference type="InterPro" id="IPR038160">
    <property type="entry name" value="6_CYS_dom_sf"/>
</dbReference>
<evidence type="ECO:0000256" key="12">
    <source>
        <dbReference type="ARBA" id="ARBA00023187"/>
    </source>
</evidence>
<keyword evidence="5" id="KW-1003">Cell membrane</keyword>
<gene>
    <name evidence="17" type="ORF">BdWA1_003395</name>
</gene>
<dbReference type="GO" id="GO:0006397">
    <property type="term" value="P:mRNA processing"/>
    <property type="evidence" value="ECO:0007669"/>
    <property type="project" value="UniProtKB-KW"/>
</dbReference>
<keyword evidence="11" id="KW-0325">Glycoprotein</keyword>
<evidence type="ECO:0000256" key="15">
    <source>
        <dbReference type="SAM" id="SignalP"/>
    </source>
</evidence>
<protein>
    <submittedName>
        <fullName evidence="17">Bifunctional 6-Cysteine (6-Cys) domain/Pre-mRNA-splicing factor 38/6-Cysteine (6-Cys) domain superfamily</fullName>
    </submittedName>
</protein>
<dbReference type="GeneID" id="94337692"/>
<keyword evidence="18" id="KW-1185">Reference proteome</keyword>
<dbReference type="Pfam" id="PF03371">
    <property type="entry name" value="PRP38"/>
    <property type="match status" value="1"/>
</dbReference>
<organism evidence="17 18">
    <name type="scientific">Babesia duncani</name>
    <dbReference type="NCBI Taxonomy" id="323732"/>
    <lineage>
        <taxon>Eukaryota</taxon>
        <taxon>Sar</taxon>
        <taxon>Alveolata</taxon>
        <taxon>Apicomplexa</taxon>
        <taxon>Aconoidasida</taxon>
        <taxon>Piroplasmida</taxon>
        <taxon>Babesiidae</taxon>
        <taxon>Babesia</taxon>
    </lineage>
</organism>
<evidence type="ECO:0000256" key="7">
    <source>
        <dbReference type="ARBA" id="ARBA00022728"/>
    </source>
</evidence>
<evidence type="ECO:0000256" key="13">
    <source>
        <dbReference type="ARBA" id="ARBA00023242"/>
    </source>
</evidence>
<dbReference type="Proteomes" id="UP001214638">
    <property type="component" value="Unassembled WGS sequence"/>
</dbReference>
<feature type="signal peptide" evidence="15">
    <location>
        <begin position="1"/>
        <end position="15"/>
    </location>
</feature>
<name>A0AAD9PHS9_9APIC</name>
<keyword evidence="10" id="KW-1015">Disulfide bond</keyword>
<dbReference type="GO" id="GO:0005886">
    <property type="term" value="C:plasma membrane"/>
    <property type="evidence" value="ECO:0007669"/>
    <property type="project" value="UniProtKB-SubCell"/>
</dbReference>
<evidence type="ECO:0000259" key="16">
    <source>
        <dbReference type="Pfam" id="PF07422"/>
    </source>
</evidence>
<dbReference type="KEGG" id="bdw:94337692"/>